<dbReference type="RefSeq" id="XP_033578905.1">
    <property type="nucleotide sequence ID" value="XM_033725379.1"/>
</dbReference>
<gene>
    <name evidence="3 5" type="ORF">BDZ99DRAFT_519181</name>
</gene>
<evidence type="ECO:0000259" key="2">
    <source>
        <dbReference type="Pfam" id="PF00443"/>
    </source>
</evidence>
<dbReference type="AlphaFoldDB" id="A0A6A6YT44"/>
<dbReference type="InterPro" id="IPR038765">
    <property type="entry name" value="Papain-like_cys_pep_sf"/>
</dbReference>
<protein>
    <recommendedName>
        <fullName evidence="2">Peptidase C19 ubiquitin carboxyl-terminal hydrolase domain-containing protein</fullName>
    </recommendedName>
</protein>
<evidence type="ECO:0000313" key="5">
    <source>
        <dbReference type="RefSeq" id="XP_033578905.1"/>
    </source>
</evidence>
<dbReference type="GeneID" id="54466272"/>
<dbReference type="GO" id="GO:0016579">
    <property type="term" value="P:protein deubiquitination"/>
    <property type="evidence" value="ECO:0007669"/>
    <property type="project" value="InterPro"/>
</dbReference>
<dbReference type="OrthoDB" id="3787839at2759"/>
<evidence type="ECO:0000313" key="3">
    <source>
        <dbReference type="EMBL" id="KAF2811941.1"/>
    </source>
</evidence>
<dbReference type="GO" id="GO:0004843">
    <property type="term" value="F:cysteine-type deubiquitinase activity"/>
    <property type="evidence" value="ECO:0007669"/>
    <property type="project" value="InterPro"/>
</dbReference>
<reference evidence="5" key="2">
    <citation type="submission" date="2020-04" db="EMBL/GenBank/DDBJ databases">
        <authorList>
            <consortium name="NCBI Genome Project"/>
        </authorList>
    </citation>
    <scope>NUCLEOTIDE SEQUENCE</scope>
    <source>
        <strain evidence="5">CBS 304.34</strain>
    </source>
</reference>
<dbReference type="Gene3D" id="3.90.70.10">
    <property type="entry name" value="Cysteine proteinases"/>
    <property type="match status" value="1"/>
</dbReference>
<dbReference type="EMBL" id="MU003698">
    <property type="protein sequence ID" value="KAF2811941.1"/>
    <property type="molecule type" value="Genomic_DNA"/>
</dbReference>
<organism evidence="3">
    <name type="scientific">Mytilinidion resinicola</name>
    <dbReference type="NCBI Taxonomy" id="574789"/>
    <lineage>
        <taxon>Eukaryota</taxon>
        <taxon>Fungi</taxon>
        <taxon>Dikarya</taxon>
        <taxon>Ascomycota</taxon>
        <taxon>Pezizomycotina</taxon>
        <taxon>Dothideomycetes</taxon>
        <taxon>Pleosporomycetidae</taxon>
        <taxon>Mytilinidiales</taxon>
        <taxon>Mytilinidiaceae</taxon>
        <taxon>Mytilinidion</taxon>
    </lineage>
</organism>
<reference evidence="3 5" key="1">
    <citation type="journal article" date="2020" name="Stud. Mycol.">
        <title>101 Dothideomycetes genomes: a test case for predicting lifestyles and emergence of pathogens.</title>
        <authorList>
            <person name="Haridas S."/>
            <person name="Albert R."/>
            <person name="Binder M."/>
            <person name="Bloem J."/>
            <person name="Labutti K."/>
            <person name="Salamov A."/>
            <person name="Andreopoulos B."/>
            <person name="Baker S."/>
            <person name="Barry K."/>
            <person name="Bills G."/>
            <person name="Bluhm B."/>
            <person name="Cannon C."/>
            <person name="Castanera R."/>
            <person name="Culley D."/>
            <person name="Daum C."/>
            <person name="Ezra D."/>
            <person name="Gonzalez J."/>
            <person name="Henrissat B."/>
            <person name="Kuo A."/>
            <person name="Liang C."/>
            <person name="Lipzen A."/>
            <person name="Lutzoni F."/>
            <person name="Magnuson J."/>
            <person name="Mondo S."/>
            <person name="Nolan M."/>
            <person name="Ohm R."/>
            <person name="Pangilinan J."/>
            <person name="Park H.-J."/>
            <person name="Ramirez L."/>
            <person name="Alfaro M."/>
            <person name="Sun H."/>
            <person name="Tritt A."/>
            <person name="Yoshinaga Y."/>
            <person name="Zwiers L.-H."/>
            <person name="Turgeon B."/>
            <person name="Goodwin S."/>
            <person name="Spatafora J."/>
            <person name="Crous P."/>
            <person name="Grigoriev I."/>
        </authorList>
    </citation>
    <scope>NUCLEOTIDE SEQUENCE</scope>
    <source>
        <strain evidence="3 5">CBS 304.34</strain>
    </source>
</reference>
<evidence type="ECO:0000313" key="4">
    <source>
        <dbReference type="Proteomes" id="UP000504636"/>
    </source>
</evidence>
<evidence type="ECO:0000256" key="1">
    <source>
        <dbReference type="SAM" id="MobiDB-lite"/>
    </source>
</evidence>
<keyword evidence="4" id="KW-1185">Reference proteome</keyword>
<dbReference type="SUPFAM" id="SSF54001">
    <property type="entry name" value="Cysteine proteinases"/>
    <property type="match status" value="1"/>
</dbReference>
<sequence>MLPAIPAVGPRIRCRTNGSSQHPEILVVKIRRDDFGETGETNRQGEAILGPIKIFDRIKANKTLNLTDFQENKDLALIYELSGVASHNGDDIEEGHCIAHTTGPEINGRTPVDAISDSNVQISTHKMLSQDPKSYHADPAEEEERKENFENYFAFYIKSSSSHPLTARVYAGLESTARPFGKGQNKRVKKGETGCG</sequence>
<reference evidence="5" key="3">
    <citation type="submission" date="2025-04" db="UniProtKB">
        <authorList>
            <consortium name="RefSeq"/>
        </authorList>
    </citation>
    <scope>IDENTIFICATION</scope>
    <source>
        <strain evidence="5">CBS 304.34</strain>
    </source>
</reference>
<dbReference type="Pfam" id="PF00443">
    <property type="entry name" value="UCH"/>
    <property type="match status" value="1"/>
</dbReference>
<feature type="region of interest" description="Disordered" evidence="1">
    <location>
        <begin position="177"/>
        <end position="196"/>
    </location>
</feature>
<proteinExistence type="predicted"/>
<name>A0A6A6YT44_9PEZI</name>
<feature type="domain" description="Peptidase C19 ubiquitin carboxyl-terminal hydrolase" evidence="2">
    <location>
        <begin position="20"/>
        <end position="126"/>
    </location>
</feature>
<dbReference type="Proteomes" id="UP000504636">
    <property type="component" value="Unplaced"/>
</dbReference>
<accession>A0A6A6YT44</accession>
<dbReference type="InterPro" id="IPR001394">
    <property type="entry name" value="Peptidase_C19_UCH"/>
</dbReference>